<keyword evidence="3" id="KW-0285">Flavoprotein</keyword>
<reference evidence="6 7" key="1">
    <citation type="submission" date="2020-08" db="EMBL/GenBank/DDBJ databases">
        <title>Genomic Encyclopedia of Type Strains, Phase IV (KMG-IV): sequencing the most valuable type-strain genomes for metagenomic binning, comparative biology and taxonomic classification.</title>
        <authorList>
            <person name="Goeker M."/>
        </authorList>
    </citation>
    <scope>NUCLEOTIDE SEQUENCE [LARGE SCALE GENOMIC DNA]</scope>
    <source>
        <strain evidence="6 7">DSM 102850</strain>
    </source>
</reference>
<dbReference type="AlphaFoldDB" id="A0A840I0L3"/>
<dbReference type="Gene3D" id="3.30.70.2740">
    <property type="match status" value="1"/>
</dbReference>
<dbReference type="Gene3D" id="3.30.70.2190">
    <property type="match status" value="1"/>
</dbReference>
<dbReference type="InterPro" id="IPR016166">
    <property type="entry name" value="FAD-bd_PCMH"/>
</dbReference>
<comment type="caution">
    <text evidence="6">The sequence shown here is derived from an EMBL/GenBank/DDBJ whole genome shotgun (WGS) entry which is preliminary data.</text>
</comment>
<evidence type="ECO:0000256" key="4">
    <source>
        <dbReference type="ARBA" id="ARBA00022827"/>
    </source>
</evidence>
<evidence type="ECO:0000259" key="5">
    <source>
        <dbReference type="PROSITE" id="PS51387"/>
    </source>
</evidence>
<dbReference type="InterPro" id="IPR016167">
    <property type="entry name" value="FAD-bd_PCMH_sub1"/>
</dbReference>
<dbReference type="Pfam" id="PF02913">
    <property type="entry name" value="FAD-oxidase_C"/>
    <property type="match status" value="1"/>
</dbReference>
<comment type="similarity">
    <text evidence="2">Belongs to the FAD-binding oxidoreductase/transferase type 4 family.</text>
</comment>
<keyword evidence="4" id="KW-0274">FAD</keyword>
<sequence>MTGPTAPSPEHINALTERAGPRALVEGPDREAHLTEWRGRWRGETPLILAPGSTEAVGAVLAYAYENGIAIVPQGGNTGLVGGQVPNGEVLVSTKRLRKVREVSPEGGTLTAEAGVTLAEVQAAAEEAGRLFPLSIGSEGTANVGGILSTNAGGVSVLRYGNARDLTLGIEAVLPDGRIWHGLNALRKNNTGYDLKQLFIGGEGTLGLITAAVLRLHPAPRERVTAFLSVPSAEAAVELLALTQERSGGQVTSFELMNGATVDLVLEHFSDLHRPVGEASPAYVLTELTAGTEGTLRAVAEGLLEEAFERGLVTDGTIAETLAQAEGLWAIRHNASEAMKNDPTYCVKCDVSVPVARVPAFLEEADASVEALVPGARVIAFGHMGDGNIHYDVLGPEGADDAAWRQRASEIERRVHDVVVAHEGSISAEHGIGQLKRDELAERKSPVEIALMRAVKQAFDPKGLMNPGKLLSPEA</sequence>
<dbReference type="Gene3D" id="3.30.465.10">
    <property type="match status" value="1"/>
</dbReference>
<evidence type="ECO:0000313" key="6">
    <source>
        <dbReference type="EMBL" id="MBB4658369.1"/>
    </source>
</evidence>
<dbReference type="InterPro" id="IPR006094">
    <property type="entry name" value="Oxid_FAD_bind_N"/>
</dbReference>
<dbReference type="SUPFAM" id="SSF56176">
    <property type="entry name" value="FAD-binding/transporter-associated domain-like"/>
    <property type="match status" value="1"/>
</dbReference>
<evidence type="ECO:0000256" key="2">
    <source>
        <dbReference type="ARBA" id="ARBA00008000"/>
    </source>
</evidence>
<protein>
    <submittedName>
        <fullName evidence="6">FAD/FMN-containing dehydrogenase</fullName>
    </submittedName>
</protein>
<gene>
    <name evidence="6" type="ORF">GGQ59_000869</name>
</gene>
<dbReference type="PANTHER" id="PTHR43716">
    <property type="entry name" value="D-2-HYDROXYGLUTARATE DEHYDROGENASE, MITOCHONDRIAL"/>
    <property type="match status" value="1"/>
</dbReference>
<dbReference type="PROSITE" id="PS51387">
    <property type="entry name" value="FAD_PCMH"/>
    <property type="match status" value="1"/>
</dbReference>
<dbReference type="FunFam" id="1.10.45.10:FF:000001">
    <property type="entry name" value="D-lactate dehydrogenase mitochondrial"/>
    <property type="match status" value="1"/>
</dbReference>
<dbReference type="InterPro" id="IPR016164">
    <property type="entry name" value="FAD-linked_Oxase-like_C"/>
</dbReference>
<evidence type="ECO:0000313" key="7">
    <source>
        <dbReference type="Proteomes" id="UP000563524"/>
    </source>
</evidence>
<dbReference type="Pfam" id="PF01565">
    <property type="entry name" value="FAD_binding_4"/>
    <property type="match status" value="1"/>
</dbReference>
<organism evidence="6 7">
    <name type="scientific">Parvularcula dongshanensis</name>
    <dbReference type="NCBI Taxonomy" id="1173995"/>
    <lineage>
        <taxon>Bacteria</taxon>
        <taxon>Pseudomonadati</taxon>
        <taxon>Pseudomonadota</taxon>
        <taxon>Alphaproteobacteria</taxon>
        <taxon>Parvularculales</taxon>
        <taxon>Parvularculaceae</taxon>
        <taxon>Parvularcula</taxon>
    </lineage>
</organism>
<dbReference type="InterPro" id="IPR051264">
    <property type="entry name" value="FAD-oxidored/transferase_4"/>
</dbReference>
<dbReference type="EMBL" id="JACHOB010000001">
    <property type="protein sequence ID" value="MBB4658369.1"/>
    <property type="molecule type" value="Genomic_DNA"/>
</dbReference>
<evidence type="ECO:0000256" key="3">
    <source>
        <dbReference type="ARBA" id="ARBA00022630"/>
    </source>
</evidence>
<feature type="domain" description="FAD-binding PCMH-type" evidence="5">
    <location>
        <begin position="41"/>
        <end position="219"/>
    </location>
</feature>
<accession>A0A840I0L3</accession>
<dbReference type="InterPro" id="IPR036318">
    <property type="entry name" value="FAD-bd_PCMH-like_sf"/>
</dbReference>
<dbReference type="Proteomes" id="UP000563524">
    <property type="component" value="Unassembled WGS sequence"/>
</dbReference>
<proteinExistence type="inferred from homology"/>
<dbReference type="InterPro" id="IPR016169">
    <property type="entry name" value="FAD-bd_PCMH_sub2"/>
</dbReference>
<name>A0A840I0L3_9PROT</name>
<keyword evidence="7" id="KW-1185">Reference proteome</keyword>
<dbReference type="PANTHER" id="PTHR43716:SF2">
    <property type="entry name" value="BLL6224 PROTEIN"/>
    <property type="match status" value="1"/>
</dbReference>
<dbReference type="GO" id="GO:0022904">
    <property type="term" value="P:respiratory electron transport chain"/>
    <property type="evidence" value="ECO:0007669"/>
    <property type="project" value="TreeGrafter"/>
</dbReference>
<dbReference type="InterPro" id="IPR016171">
    <property type="entry name" value="Vanillyl_alc_oxidase_C-sub2"/>
</dbReference>
<dbReference type="RefSeq" id="WP_183816146.1">
    <property type="nucleotide sequence ID" value="NZ_JACHOB010000001.1"/>
</dbReference>
<dbReference type="SUPFAM" id="SSF55103">
    <property type="entry name" value="FAD-linked oxidases, C-terminal domain"/>
    <property type="match status" value="1"/>
</dbReference>
<dbReference type="Gene3D" id="3.30.43.10">
    <property type="entry name" value="Uridine Diphospho-n-acetylenolpyruvylglucosamine Reductase, domain 2"/>
    <property type="match status" value="1"/>
</dbReference>
<dbReference type="GO" id="GO:0071949">
    <property type="term" value="F:FAD binding"/>
    <property type="evidence" value="ECO:0007669"/>
    <property type="project" value="InterPro"/>
</dbReference>
<evidence type="ECO:0000256" key="1">
    <source>
        <dbReference type="ARBA" id="ARBA00001974"/>
    </source>
</evidence>
<comment type="cofactor">
    <cofactor evidence="1">
        <name>FAD</name>
        <dbReference type="ChEBI" id="CHEBI:57692"/>
    </cofactor>
</comment>
<dbReference type="Gene3D" id="1.10.45.10">
    <property type="entry name" value="Vanillyl-alcohol Oxidase, Chain A, domain 4"/>
    <property type="match status" value="1"/>
</dbReference>
<dbReference type="GO" id="GO:0003824">
    <property type="term" value="F:catalytic activity"/>
    <property type="evidence" value="ECO:0007669"/>
    <property type="project" value="InterPro"/>
</dbReference>
<dbReference type="InterPro" id="IPR004113">
    <property type="entry name" value="FAD-bd_oxidored_4_C"/>
</dbReference>